<reference evidence="8 9" key="1">
    <citation type="submission" date="2019-05" db="EMBL/GenBank/DDBJ databases">
        <authorList>
            <consortium name="Science for Life Laboratories"/>
        </authorList>
    </citation>
    <scope>NUCLEOTIDE SEQUENCE [LARGE SCALE GENOMIC DNA]</scope>
    <source>
        <strain evidence="8">Soil9</strain>
    </source>
</reference>
<evidence type="ECO:0000256" key="2">
    <source>
        <dbReference type="ARBA" id="ARBA00022722"/>
    </source>
</evidence>
<dbReference type="Gene3D" id="3.40.50.1010">
    <property type="entry name" value="5'-nuclease"/>
    <property type="match status" value="1"/>
</dbReference>
<dbReference type="InterPro" id="IPR029060">
    <property type="entry name" value="PIN-like_dom_sf"/>
</dbReference>
<evidence type="ECO:0000256" key="5">
    <source>
        <dbReference type="ARBA" id="ARBA00022842"/>
    </source>
</evidence>
<comment type="cofactor">
    <cofactor evidence="6">
        <name>Mg(2+)</name>
        <dbReference type="ChEBI" id="CHEBI:18420"/>
    </cofactor>
</comment>
<organism evidence="8 9">
    <name type="scientific">Gemmata massiliana</name>
    <dbReference type="NCBI Taxonomy" id="1210884"/>
    <lineage>
        <taxon>Bacteria</taxon>
        <taxon>Pseudomonadati</taxon>
        <taxon>Planctomycetota</taxon>
        <taxon>Planctomycetia</taxon>
        <taxon>Gemmatales</taxon>
        <taxon>Gemmataceae</taxon>
        <taxon>Gemmata</taxon>
    </lineage>
</organism>
<dbReference type="GO" id="GO:0090729">
    <property type="term" value="F:toxin activity"/>
    <property type="evidence" value="ECO:0007669"/>
    <property type="project" value="UniProtKB-KW"/>
</dbReference>
<dbReference type="InterPro" id="IPR022907">
    <property type="entry name" value="VapC_family"/>
</dbReference>
<dbReference type="RefSeq" id="WP_162666631.1">
    <property type="nucleotide sequence ID" value="NZ_LR593886.1"/>
</dbReference>
<feature type="domain" description="PIN" evidence="7">
    <location>
        <begin position="2"/>
        <end position="125"/>
    </location>
</feature>
<evidence type="ECO:0000256" key="3">
    <source>
        <dbReference type="ARBA" id="ARBA00022723"/>
    </source>
</evidence>
<protein>
    <recommendedName>
        <fullName evidence="6">Ribonuclease VapC</fullName>
        <shortName evidence="6">RNase VapC</shortName>
        <ecNumber evidence="6">3.1.-.-</ecNumber>
    </recommendedName>
    <alternativeName>
        <fullName evidence="6">Toxin VapC</fullName>
    </alternativeName>
</protein>
<sequence>MIVLDACIATKLFVVESQSDAAARVVARYPLLLAPELVALEVTSAITRKVRNRELDRAAAERALGSWWEFLDLGNLRLTPDRVLMAEAAGRSLALGHSLADCLYLALAARHNVPLVTADAPFRDAVRGIFPDIHLLAEFGPGSP</sequence>
<evidence type="ECO:0000313" key="8">
    <source>
        <dbReference type="EMBL" id="VTR91667.1"/>
    </source>
</evidence>
<name>A0A6P2CSS5_9BACT</name>
<dbReference type="CDD" id="cd09873">
    <property type="entry name" value="PIN_Pae0151-like"/>
    <property type="match status" value="1"/>
</dbReference>
<dbReference type="PANTHER" id="PTHR35901">
    <property type="entry name" value="RIBONUCLEASE VAPC3"/>
    <property type="match status" value="1"/>
</dbReference>
<comment type="similarity">
    <text evidence="6">Belongs to the PINc/VapC protein family.</text>
</comment>
<gene>
    <name evidence="6" type="primary">vapC</name>
    <name evidence="8" type="ORF">SOIL9_60470</name>
</gene>
<dbReference type="KEGG" id="gms:SOIL9_60470"/>
<keyword evidence="1 6" id="KW-1277">Toxin-antitoxin system</keyword>
<keyword evidence="3 6" id="KW-0479">Metal-binding</keyword>
<feature type="binding site" evidence="6">
    <location>
        <position position="101"/>
    </location>
    <ligand>
        <name>Mg(2+)</name>
        <dbReference type="ChEBI" id="CHEBI:18420"/>
    </ligand>
</feature>
<evidence type="ECO:0000256" key="1">
    <source>
        <dbReference type="ARBA" id="ARBA00022649"/>
    </source>
</evidence>
<keyword evidence="6" id="KW-0800">Toxin</keyword>
<dbReference type="PANTHER" id="PTHR35901:SF1">
    <property type="entry name" value="EXONUCLEASE VAPC9"/>
    <property type="match status" value="1"/>
</dbReference>
<keyword evidence="9" id="KW-1185">Reference proteome</keyword>
<keyword evidence="2 6" id="KW-0540">Nuclease</keyword>
<accession>A0A6P2CSS5</accession>
<dbReference type="EMBL" id="LR593886">
    <property type="protein sequence ID" value="VTR91667.1"/>
    <property type="molecule type" value="Genomic_DNA"/>
</dbReference>
<dbReference type="InterPro" id="IPR051619">
    <property type="entry name" value="TypeII_TA_RNase_PINc/VapC"/>
</dbReference>
<dbReference type="Pfam" id="PF01850">
    <property type="entry name" value="PIN"/>
    <property type="match status" value="1"/>
</dbReference>
<evidence type="ECO:0000256" key="4">
    <source>
        <dbReference type="ARBA" id="ARBA00022801"/>
    </source>
</evidence>
<evidence type="ECO:0000256" key="6">
    <source>
        <dbReference type="HAMAP-Rule" id="MF_00265"/>
    </source>
</evidence>
<dbReference type="GO" id="GO:0000287">
    <property type="term" value="F:magnesium ion binding"/>
    <property type="evidence" value="ECO:0007669"/>
    <property type="project" value="UniProtKB-UniRule"/>
</dbReference>
<evidence type="ECO:0000259" key="7">
    <source>
        <dbReference type="Pfam" id="PF01850"/>
    </source>
</evidence>
<keyword evidence="4 6" id="KW-0378">Hydrolase</keyword>
<dbReference type="AlphaFoldDB" id="A0A6P2CSS5"/>
<evidence type="ECO:0000313" key="9">
    <source>
        <dbReference type="Proteomes" id="UP000464178"/>
    </source>
</evidence>
<dbReference type="InterPro" id="IPR044153">
    <property type="entry name" value="PIN_Pae0151-like"/>
</dbReference>
<dbReference type="SUPFAM" id="SSF88723">
    <property type="entry name" value="PIN domain-like"/>
    <property type="match status" value="1"/>
</dbReference>
<dbReference type="Proteomes" id="UP000464178">
    <property type="component" value="Chromosome"/>
</dbReference>
<dbReference type="GO" id="GO:0016787">
    <property type="term" value="F:hydrolase activity"/>
    <property type="evidence" value="ECO:0007669"/>
    <property type="project" value="UniProtKB-KW"/>
</dbReference>
<dbReference type="EC" id="3.1.-.-" evidence="6"/>
<dbReference type="InterPro" id="IPR002716">
    <property type="entry name" value="PIN_dom"/>
</dbReference>
<comment type="function">
    <text evidence="6">Toxic component of a toxin-antitoxin (TA) system. An RNase.</text>
</comment>
<dbReference type="GO" id="GO:0004540">
    <property type="term" value="F:RNA nuclease activity"/>
    <property type="evidence" value="ECO:0007669"/>
    <property type="project" value="InterPro"/>
</dbReference>
<feature type="binding site" evidence="6">
    <location>
        <position position="5"/>
    </location>
    <ligand>
        <name>Mg(2+)</name>
        <dbReference type="ChEBI" id="CHEBI:18420"/>
    </ligand>
</feature>
<dbReference type="HAMAP" id="MF_00265">
    <property type="entry name" value="VapC_Nob1"/>
    <property type="match status" value="1"/>
</dbReference>
<keyword evidence="5 6" id="KW-0460">Magnesium</keyword>
<proteinExistence type="inferred from homology"/>